<evidence type="ECO:0000313" key="6">
    <source>
        <dbReference type="EMBL" id="ACF12393.1"/>
    </source>
</evidence>
<feature type="domain" description="NlpC/P60" evidence="5">
    <location>
        <begin position="78"/>
        <end position="201"/>
    </location>
</feature>
<name>B3QLQ7_CHLP8</name>
<dbReference type="GO" id="GO:0008234">
    <property type="term" value="F:cysteine-type peptidase activity"/>
    <property type="evidence" value="ECO:0007669"/>
    <property type="project" value="UniProtKB-KW"/>
</dbReference>
<evidence type="ECO:0000256" key="1">
    <source>
        <dbReference type="ARBA" id="ARBA00007074"/>
    </source>
</evidence>
<dbReference type="SUPFAM" id="SSF54001">
    <property type="entry name" value="Cysteine proteinases"/>
    <property type="match status" value="1"/>
</dbReference>
<dbReference type="STRING" id="517417.Cpar_2004"/>
<protein>
    <submittedName>
        <fullName evidence="6">NLP/P60 protein</fullName>
    </submittedName>
</protein>
<reference evidence="6" key="1">
    <citation type="submission" date="2008-06" db="EMBL/GenBank/DDBJ databases">
        <title>Complete sequence of Chlorobaculum parvum NCIB 8327.</title>
        <authorList>
            <consortium name="US DOE Joint Genome Institute"/>
            <person name="Lucas S."/>
            <person name="Copeland A."/>
            <person name="Lapidus A."/>
            <person name="Glavina del Rio T."/>
            <person name="Dalin E."/>
            <person name="Tice H."/>
            <person name="Bruce D."/>
            <person name="Goodwin L."/>
            <person name="Pitluck S."/>
            <person name="Schmutz J."/>
            <person name="Larimer F."/>
            <person name="Land M."/>
            <person name="Hauser L."/>
            <person name="Kyrpides N."/>
            <person name="Mikhailova N."/>
            <person name="Zhao F."/>
            <person name="Li T."/>
            <person name="Liu Z."/>
            <person name="Overmann J."/>
            <person name="Bryant D.A."/>
            <person name="Richardson P."/>
        </authorList>
    </citation>
    <scope>NUCLEOTIDE SEQUENCE [LARGE SCALE GENOMIC DNA]</scope>
    <source>
        <strain evidence="6">NCIB 8327</strain>
    </source>
</reference>
<dbReference type="PROSITE" id="PS51935">
    <property type="entry name" value="NLPC_P60"/>
    <property type="match status" value="1"/>
</dbReference>
<dbReference type="AlphaFoldDB" id="B3QLQ7"/>
<dbReference type="PANTHER" id="PTHR47053:SF1">
    <property type="entry name" value="MUREIN DD-ENDOPEPTIDASE MEPH-RELATED"/>
    <property type="match status" value="1"/>
</dbReference>
<dbReference type="Pfam" id="PF00877">
    <property type="entry name" value="NLPC_P60"/>
    <property type="match status" value="1"/>
</dbReference>
<dbReference type="InterPro" id="IPR000064">
    <property type="entry name" value="NLP_P60_dom"/>
</dbReference>
<dbReference type="MEROPS" id="C40.006"/>
<organism evidence="6 7">
    <name type="scientific">Chlorobaculum parvum (strain DSM 263 / NCIMB 8327)</name>
    <name type="common">Chlorobium vibrioforme subsp. thiosulfatophilum</name>
    <dbReference type="NCBI Taxonomy" id="517417"/>
    <lineage>
        <taxon>Bacteria</taxon>
        <taxon>Pseudomonadati</taxon>
        <taxon>Chlorobiota</taxon>
        <taxon>Chlorobiia</taxon>
        <taxon>Chlorobiales</taxon>
        <taxon>Chlorobiaceae</taxon>
        <taxon>Chlorobaculum</taxon>
    </lineage>
</organism>
<dbReference type="Proteomes" id="UP000008811">
    <property type="component" value="Chromosome"/>
</dbReference>
<evidence type="ECO:0000313" key="7">
    <source>
        <dbReference type="Proteomes" id="UP000008811"/>
    </source>
</evidence>
<dbReference type="KEGG" id="cpc:Cpar_2004"/>
<evidence type="ECO:0000259" key="5">
    <source>
        <dbReference type="PROSITE" id="PS51935"/>
    </source>
</evidence>
<dbReference type="GO" id="GO:0006508">
    <property type="term" value="P:proteolysis"/>
    <property type="evidence" value="ECO:0007669"/>
    <property type="project" value="UniProtKB-KW"/>
</dbReference>
<gene>
    <name evidence="6" type="ordered locus">Cpar_2004</name>
</gene>
<accession>B3QLQ7</accession>
<evidence type="ECO:0000256" key="2">
    <source>
        <dbReference type="ARBA" id="ARBA00022670"/>
    </source>
</evidence>
<dbReference type="InterPro" id="IPR051202">
    <property type="entry name" value="Peptidase_C40"/>
</dbReference>
<proteinExistence type="inferred from homology"/>
<dbReference type="HOGENOM" id="CLU_016043_9_1_10"/>
<keyword evidence="2" id="KW-0645">Protease</keyword>
<keyword evidence="7" id="KW-1185">Reference proteome</keyword>
<sequence length="204" mass="22911">MKEIYRIMSTPVTAQRALRIALLATLSFVMLALSACQSSRPISERMESKYSLKKRKNSISCLRSVGRERCALPVKVSERSYETMLKSIEQLKGIKFHYGGTTRKGFDCSGFVQYLYAKAFNLALPRVSYNMALVGSMVPREQLERGDLLFFAFEGDVSHVGVYLGDGRFAHASSVAKKVTISSLKERSYAKHFAFGARIIKVQE</sequence>
<dbReference type="eggNOG" id="COG0791">
    <property type="taxonomic scope" value="Bacteria"/>
</dbReference>
<keyword evidence="4" id="KW-0788">Thiol protease</keyword>
<dbReference type="EMBL" id="CP001099">
    <property type="protein sequence ID" value="ACF12393.1"/>
    <property type="molecule type" value="Genomic_DNA"/>
</dbReference>
<keyword evidence="3" id="KW-0378">Hydrolase</keyword>
<dbReference type="PANTHER" id="PTHR47053">
    <property type="entry name" value="MUREIN DD-ENDOPEPTIDASE MEPH-RELATED"/>
    <property type="match status" value="1"/>
</dbReference>
<dbReference type="InterPro" id="IPR038765">
    <property type="entry name" value="Papain-like_cys_pep_sf"/>
</dbReference>
<evidence type="ECO:0000256" key="4">
    <source>
        <dbReference type="ARBA" id="ARBA00022807"/>
    </source>
</evidence>
<comment type="similarity">
    <text evidence="1">Belongs to the peptidase C40 family.</text>
</comment>
<dbReference type="Gene3D" id="3.90.1720.10">
    <property type="entry name" value="endopeptidase domain like (from Nostoc punctiforme)"/>
    <property type="match status" value="1"/>
</dbReference>
<evidence type="ECO:0000256" key="3">
    <source>
        <dbReference type="ARBA" id="ARBA00022801"/>
    </source>
</evidence>